<evidence type="ECO:0000313" key="2">
    <source>
        <dbReference type="EMBL" id="CAF4303319.1"/>
    </source>
</evidence>
<protein>
    <submittedName>
        <fullName evidence="1">Uncharacterized protein</fullName>
    </submittedName>
</protein>
<evidence type="ECO:0000313" key="3">
    <source>
        <dbReference type="Proteomes" id="UP000677228"/>
    </source>
</evidence>
<organism evidence="1 3">
    <name type="scientific">Didymodactylos carnosus</name>
    <dbReference type="NCBI Taxonomy" id="1234261"/>
    <lineage>
        <taxon>Eukaryota</taxon>
        <taxon>Metazoa</taxon>
        <taxon>Spiralia</taxon>
        <taxon>Gnathifera</taxon>
        <taxon>Rotifera</taxon>
        <taxon>Eurotatoria</taxon>
        <taxon>Bdelloidea</taxon>
        <taxon>Philodinida</taxon>
        <taxon>Philodinidae</taxon>
        <taxon>Didymodactylos</taxon>
    </lineage>
</organism>
<accession>A0A8S2FMQ5</accession>
<proteinExistence type="predicted"/>
<reference evidence="1" key="1">
    <citation type="submission" date="2021-02" db="EMBL/GenBank/DDBJ databases">
        <authorList>
            <person name="Nowell W R."/>
        </authorList>
    </citation>
    <scope>NUCLEOTIDE SEQUENCE</scope>
</reference>
<sequence>QMNKFDNEYFQLSLEYKRLSMLIQVYPNILDYLLKYNCSDKDKLEILGQMIHGQHLIEGGQYYLKAIKQTHSTLITSGTLMD</sequence>
<feature type="non-terminal residue" evidence="1">
    <location>
        <position position="82"/>
    </location>
</feature>
<dbReference type="AlphaFoldDB" id="A0A8S2FMQ5"/>
<dbReference type="EMBL" id="CAJNOK010035706">
    <property type="protein sequence ID" value="CAF1515964.1"/>
    <property type="molecule type" value="Genomic_DNA"/>
</dbReference>
<dbReference type="EMBL" id="CAJOBA010057809">
    <property type="protein sequence ID" value="CAF4303319.1"/>
    <property type="molecule type" value="Genomic_DNA"/>
</dbReference>
<feature type="non-terminal residue" evidence="1">
    <location>
        <position position="1"/>
    </location>
</feature>
<dbReference type="Proteomes" id="UP000677228">
    <property type="component" value="Unassembled WGS sequence"/>
</dbReference>
<dbReference type="Proteomes" id="UP000682733">
    <property type="component" value="Unassembled WGS sequence"/>
</dbReference>
<evidence type="ECO:0000313" key="1">
    <source>
        <dbReference type="EMBL" id="CAF1515964.1"/>
    </source>
</evidence>
<comment type="caution">
    <text evidence="1">The sequence shown here is derived from an EMBL/GenBank/DDBJ whole genome shotgun (WGS) entry which is preliminary data.</text>
</comment>
<name>A0A8S2FMQ5_9BILA</name>
<gene>
    <name evidence="1" type="ORF">OVA965_LOCUS37581</name>
    <name evidence="2" type="ORF">TMI583_LOCUS38672</name>
</gene>